<protein>
    <submittedName>
        <fullName evidence="3">Lysyl-tRNA synthetase (Modular protein)</fullName>
        <ecNumber evidence="3">6.1.1.6</ecNumber>
    </submittedName>
</protein>
<keyword evidence="2" id="KW-1133">Transmembrane helix</keyword>
<name>A0A077MFW8_9MICO</name>
<keyword evidence="3" id="KW-0436">Ligase</keyword>
<feature type="transmembrane region" description="Helical" evidence="2">
    <location>
        <begin position="6"/>
        <end position="25"/>
    </location>
</feature>
<dbReference type="GO" id="GO:0004824">
    <property type="term" value="F:lysine-tRNA ligase activity"/>
    <property type="evidence" value="ECO:0007669"/>
    <property type="project" value="UniProtKB-EC"/>
</dbReference>
<evidence type="ECO:0000313" key="4">
    <source>
        <dbReference type="Proteomes" id="UP000035720"/>
    </source>
</evidence>
<dbReference type="STRING" id="1193518.BN13_600026"/>
<dbReference type="EMBL" id="CAJC01000173">
    <property type="protein sequence ID" value="CCI54167.1"/>
    <property type="molecule type" value="Genomic_DNA"/>
</dbReference>
<keyword evidence="2" id="KW-0812">Transmembrane</keyword>
<keyword evidence="3" id="KW-0030">Aminoacyl-tRNA synthetase</keyword>
<keyword evidence="4" id="KW-1185">Reference proteome</keyword>
<proteinExistence type="predicted"/>
<comment type="caution">
    <text evidence="3">The sequence shown here is derived from an EMBL/GenBank/DDBJ whole genome shotgun (WGS) entry which is preliminary data.</text>
</comment>
<evidence type="ECO:0000256" key="2">
    <source>
        <dbReference type="SAM" id="Phobius"/>
    </source>
</evidence>
<dbReference type="Proteomes" id="UP000035720">
    <property type="component" value="Unassembled WGS sequence"/>
</dbReference>
<sequence length="60" mass="6956">MDQIWPYVIALLPSIGVGYLFYLIIKNILASDRNERIAQARWEKQQHSADPNYPEGRPAQ</sequence>
<evidence type="ECO:0000313" key="3">
    <source>
        <dbReference type="EMBL" id="CCI54167.1"/>
    </source>
</evidence>
<keyword evidence="2" id="KW-0472">Membrane</keyword>
<dbReference type="RefSeq" id="WP_048546586.1">
    <property type="nucleotide sequence ID" value="NZ_HF571038.1"/>
</dbReference>
<reference evidence="3 4" key="1">
    <citation type="journal article" date="2013" name="ISME J.">
        <title>A metabolic model for members of the genus Tetrasphaera involved in enhanced biological phosphorus removal.</title>
        <authorList>
            <person name="Kristiansen R."/>
            <person name="Nguyen H.T.T."/>
            <person name="Saunders A.M."/>
            <person name="Nielsen J.L."/>
            <person name="Wimmer R."/>
            <person name="Le V.Q."/>
            <person name="McIlroy S.J."/>
            <person name="Petrovski S."/>
            <person name="Seviour R.J."/>
            <person name="Calteau A."/>
            <person name="Nielsen K.L."/>
            <person name="Nielsen P.H."/>
        </authorList>
    </citation>
    <scope>NUCLEOTIDE SEQUENCE [LARGE SCALE GENOMIC DNA]</scope>
    <source>
        <strain evidence="3 4">Ben 74</strain>
    </source>
</reference>
<gene>
    <name evidence="3" type="ORF">BN13_600026</name>
</gene>
<dbReference type="AlphaFoldDB" id="A0A077MFW8"/>
<accession>A0A077MFW8</accession>
<dbReference type="EC" id="6.1.1.6" evidence="3"/>
<evidence type="ECO:0000256" key="1">
    <source>
        <dbReference type="SAM" id="MobiDB-lite"/>
    </source>
</evidence>
<organism evidence="3 4">
    <name type="scientific">Nostocoides jenkinsii Ben 74</name>
    <dbReference type="NCBI Taxonomy" id="1193518"/>
    <lineage>
        <taxon>Bacteria</taxon>
        <taxon>Bacillati</taxon>
        <taxon>Actinomycetota</taxon>
        <taxon>Actinomycetes</taxon>
        <taxon>Micrococcales</taxon>
        <taxon>Intrasporangiaceae</taxon>
        <taxon>Nostocoides</taxon>
    </lineage>
</organism>
<feature type="region of interest" description="Disordered" evidence="1">
    <location>
        <begin position="40"/>
        <end position="60"/>
    </location>
</feature>
<dbReference type="OrthoDB" id="4807612at2"/>